<dbReference type="Gene3D" id="3.10.105.10">
    <property type="entry name" value="Dipeptide-binding Protein, Domain 3"/>
    <property type="match status" value="1"/>
</dbReference>
<dbReference type="GO" id="GO:0015833">
    <property type="term" value="P:peptide transport"/>
    <property type="evidence" value="ECO:0007669"/>
    <property type="project" value="TreeGrafter"/>
</dbReference>
<reference evidence="8 9" key="1">
    <citation type="submission" date="2019-05" db="EMBL/GenBank/DDBJ databases">
        <authorList>
            <consortium name="Pathogen Informatics"/>
        </authorList>
    </citation>
    <scope>NUCLEOTIDE SEQUENCE [LARGE SCALE GENOMIC DNA]</scope>
    <source>
        <strain evidence="8 9">NCTC503</strain>
    </source>
</reference>
<feature type="chain" id="PRO_5038612916" evidence="6">
    <location>
        <begin position="23"/>
        <end position="573"/>
    </location>
</feature>
<dbReference type="AlphaFoldDB" id="A0A4V6KE21"/>
<keyword evidence="9" id="KW-1185">Reference proteome</keyword>
<organism evidence="8 9">
    <name type="scientific">Hathewaya histolytica</name>
    <name type="common">Clostridium histolyticum</name>
    <dbReference type="NCBI Taxonomy" id="1498"/>
    <lineage>
        <taxon>Bacteria</taxon>
        <taxon>Bacillati</taxon>
        <taxon>Bacillota</taxon>
        <taxon>Clostridia</taxon>
        <taxon>Eubacteriales</taxon>
        <taxon>Clostridiaceae</taxon>
        <taxon>Hathewaya</taxon>
    </lineage>
</organism>
<dbReference type="Gene3D" id="3.40.190.10">
    <property type="entry name" value="Periplasmic binding protein-like II"/>
    <property type="match status" value="1"/>
</dbReference>
<dbReference type="KEGG" id="hhw:NCTC503_02033"/>
<dbReference type="SUPFAM" id="SSF53850">
    <property type="entry name" value="Periplasmic binding protein-like II"/>
    <property type="match status" value="1"/>
</dbReference>
<feature type="signal peptide" evidence="6">
    <location>
        <begin position="1"/>
        <end position="22"/>
    </location>
</feature>
<dbReference type="EMBL" id="LR590481">
    <property type="protein sequence ID" value="VTQ92957.1"/>
    <property type="molecule type" value="Genomic_DNA"/>
</dbReference>
<feature type="domain" description="Solute-binding protein family 5" evidence="7">
    <location>
        <begin position="98"/>
        <end position="488"/>
    </location>
</feature>
<feature type="region of interest" description="Disordered" evidence="5">
    <location>
        <begin position="23"/>
        <end position="72"/>
    </location>
</feature>
<keyword evidence="4 6" id="KW-0732">Signal</keyword>
<dbReference type="Proteomes" id="UP000308489">
    <property type="component" value="Chromosome 1"/>
</dbReference>
<evidence type="ECO:0000256" key="5">
    <source>
        <dbReference type="SAM" id="MobiDB-lite"/>
    </source>
</evidence>
<accession>A0A4V6KE21</accession>
<evidence type="ECO:0000256" key="2">
    <source>
        <dbReference type="ARBA" id="ARBA00005695"/>
    </source>
</evidence>
<dbReference type="FunFam" id="3.90.76.10:FF:000001">
    <property type="entry name" value="Oligopeptide ABC transporter substrate-binding protein"/>
    <property type="match status" value="1"/>
</dbReference>
<protein>
    <submittedName>
        <fullName evidence="8">Peptide ABC transporter substrate-binding protein</fullName>
    </submittedName>
</protein>
<evidence type="ECO:0000256" key="6">
    <source>
        <dbReference type="SAM" id="SignalP"/>
    </source>
</evidence>
<dbReference type="CDD" id="cd08504">
    <property type="entry name" value="PBP2_OppA"/>
    <property type="match status" value="1"/>
</dbReference>
<comment type="similarity">
    <text evidence="2">Belongs to the bacterial solute-binding protein 5 family.</text>
</comment>
<dbReference type="PROSITE" id="PS51257">
    <property type="entry name" value="PROKAR_LIPOPROTEIN"/>
    <property type="match status" value="1"/>
</dbReference>
<proteinExistence type="inferred from homology"/>
<name>A0A4V6KE21_HATHI</name>
<dbReference type="PIRSF" id="PIRSF002741">
    <property type="entry name" value="MppA"/>
    <property type="match status" value="1"/>
</dbReference>
<dbReference type="GO" id="GO:0043190">
    <property type="term" value="C:ATP-binding cassette (ABC) transporter complex"/>
    <property type="evidence" value="ECO:0007669"/>
    <property type="project" value="InterPro"/>
</dbReference>
<gene>
    <name evidence="8" type="primary">oppA_2</name>
    <name evidence="8" type="ORF">NCTC503_02033</name>
</gene>
<dbReference type="InterPro" id="IPR000914">
    <property type="entry name" value="SBP_5_dom"/>
</dbReference>
<dbReference type="PANTHER" id="PTHR30290:SF10">
    <property type="entry name" value="PERIPLASMIC OLIGOPEPTIDE-BINDING PROTEIN-RELATED"/>
    <property type="match status" value="1"/>
</dbReference>
<evidence type="ECO:0000313" key="9">
    <source>
        <dbReference type="Proteomes" id="UP000308489"/>
    </source>
</evidence>
<dbReference type="InterPro" id="IPR039424">
    <property type="entry name" value="SBP_5"/>
</dbReference>
<evidence type="ECO:0000259" key="7">
    <source>
        <dbReference type="Pfam" id="PF00496"/>
    </source>
</evidence>
<comment type="subcellular location">
    <subcellularLocation>
        <location evidence="1">Cell envelope</location>
    </subcellularLocation>
</comment>
<dbReference type="Gene3D" id="3.90.76.10">
    <property type="entry name" value="Dipeptide-binding Protein, Domain 1"/>
    <property type="match status" value="1"/>
</dbReference>
<evidence type="ECO:0000256" key="3">
    <source>
        <dbReference type="ARBA" id="ARBA00022448"/>
    </source>
</evidence>
<dbReference type="InterPro" id="IPR030678">
    <property type="entry name" value="Peptide/Ni-bd"/>
</dbReference>
<keyword evidence="3" id="KW-0813">Transport</keyword>
<dbReference type="FunFam" id="3.10.105.10:FF:000001">
    <property type="entry name" value="Oligopeptide ABC transporter, oligopeptide-binding protein"/>
    <property type="match status" value="1"/>
</dbReference>
<evidence type="ECO:0000313" key="8">
    <source>
        <dbReference type="EMBL" id="VTQ92957.1"/>
    </source>
</evidence>
<evidence type="ECO:0000256" key="1">
    <source>
        <dbReference type="ARBA" id="ARBA00004196"/>
    </source>
</evidence>
<dbReference type="Pfam" id="PF00496">
    <property type="entry name" value="SBP_bac_5"/>
    <property type="match status" value="1"/>
</dbReference>
<dbReference type="OrthoDB" id="9801912at2"/>
<evidence type="ECO:0000256" key="4">
    <source>
        <dbReference type="ARBA" id="ARBA00022729"/>
    </source>
</evidence>
<feature type="compositionally biased region" description="Basic and acidic residues" evidence="5">
    <location>
        <begin position="28"/>
        <end position="55"/>
    </location>
</feature>
<dbReference type="GO" id="GO:1904680">
    <property type="term" value="F:peptide transmembrane transporter activity"/>
    <property type="evidence" value="ECO:0007669"/>
    <property type="project" value="TreeGrafter"/>
</dbReference>
<dbReference type="PANTHER" id="PTHR30290">
    <property type="entry name" value="PERIPLASMIC BINDING COMPONENT OF ABC TRANSPORTER"/>
    <property type="match status" value="1"/>
</dbReference>
<dbReference type="RefSeq" id="WP_138210610.1">
    <property type="nucleotide sequence ID" value="NZ_CBCRUQ010000003.1"/>
</dbReference>
<sequence>MKSKKLTASLLALMVVTSSALMGCGGQAKKDEDKKETAEVAKVDNDSPKDAEQHYNAHAGEPNTLDPVKSGSNTAWSPQGMIYEGLTRYQPQPDGSGKIEPGVAESWEMSKDGLKYTFKLRKNAKWSDGKPVTAKDFVYSWRRVVDPKVGSGSSTMFNGIIKNAKDIVDGKKKPEELGIKAVDDNTFEVELENPCGYFMELTYFAVLKPVRQDYVEKFGSKYGTEANTVIGNAGYVLKEWVHKNRLVFEKNENYWDKDTRFLTKVTWKIISDTNAKMQSYQNGEIDAVFVRDGEWIEKFKQDDNATYSDRVGNNVEYFLLNCKNKYLKNDKVRKALNISFDREDFCKNIINGLGAPTYGLVPDGISLDGKPYKSLVKNDHVKQLQEENKDAKKLLTEGLKELGLPEDPSKVNLTLFSRGTDEKDKQEAEFFQQQWRDKLGVNIKIEQMDYNIMYDRIDKGDFEIAIAGWFADWNDPSSYLDNFNSVDGYYKTIGWTNKEYDETAKKAKETMDLNERVKLYEKAEKILMHDESAIIPIYVAKNSTFRRKYIKNFFSADFGFGDYKNVYISGKKK</sequence>
<dbReference type="GO" id="GO:0030288">
    <property type="term" value="C:outer membrane-bounded periplasmic space"/>
    <property type="evidence" value="ECO:0007669"/>
    <property type="project" value="UniProtKB-ARBA"/>
</dbReference>